<reference evidence="4 5" key="1">
    <citation type="submission" date="2018-06" db="EMBL/GenBank/DDBJ databases">
        <title>Mucibacter soli gen. nov., sp. nov., a new member of the family Chitinophagaceae producing mucin.</title>
        <authorList>
            <person name="Kim M.-K."/>
            <person name="Park S."/>
            <person name="Kim T.-S."/>
            <person name="Joung Y."/>
            <person name="Han J.-H."/>
            <person name="Kim S.B."/>
        </authorList>
    </citation>
    <scope>NUCLEOTIDE SEQUENCE [LARGE SCALE GENOMIC DNA]</scope>
    <source>
        <strain evidence="4 5">R1-15</strain>
    </source>
</reference>
<dbReference type="PANTHER" id="PTHR48043:SF145">
    <property type="entry name" value="FI06409P-RELATED"/>
    <property type="match status" value="1"/>
</dbReference>
<dbReference type="Proteomes" id="UP000248745">
    <property type="component" value="Unassembled WGS sequence"/>
</dbReference>
<protein>
    <submittedName>
        <fullName evidence="4">Glycosyl transferase</fullName>
    </submittedName>
</protein>
<dbReference type="InterPro" id="IPR002213">
    <property type="entry name" value="UDP_glucos_trans"/>
</dbReference>
<keyword evidence="3 4" id="KW-0808">Transferase</keyword>
<evidence type="ECO:0000313" key="4">
    <source>
        <dbReference type="EMBL" id="PZF71450.1"/>
    </source>
</evidence>
<organism evidence="4 5">
    <name type="scientific">Taibaiella soli</name>
    <dbReference type="NCBI Taxonomy" id="1649169"/>
    <lineage>
        <taxon>Bacteria</taxon>
        <taxon>Pseudomonadati</taxon>
        <taxon>Bacteroidota</taxon>
        <taxon>Chitinophagia</taxon>
        <taxon>Chitinophagales</taxon>
        <taxon>Chitinophagaceae</taxon>
        <taxon>Taibaiella</taxon>
    </lineage>
</organism>
<evidence type="ECO:0000256" key="3">
    <source>
        <dbReference type="ARBA" id="ARBA00022679"/>
    </source>
</evidence>
<name>A0A2W2AGV8_9BACT</name>
<dbReference type="PANTHER" id="PTHR48043">
    <property type="entry name" value="EG:EG0003.4 PROTEIN-RELATED"/>
    <property type="match status" value="1"/>
</dbReference>
<dbReference type="NCBIfam" id="TIGR01426">
    <property type="entry name" value="MGT"/>
    <property type="match status" value="1"/>
</dbReference>
<dbReference type="InterPro" id="IPR006326">
    <property type="entry name" value="UDPGT_MGT-like"/>
</dbReference>
<dbReference type="Pfam" id="PF00201">
    <property type="entry name" value="UDPGT"/>
    <property type="match status" value="1"/>
</dbReference>
<evidence type="ECO:0000313" key="5">
    <source>
        <dbReference type="Proteomes" id="UP000248745"/>
    </source>
</evidence>
<dbReference type="CDD" id="cd03784">
    <property type="entry name" value="GT1_Gtf-like"/>
    <property type="match status" value="1"/>
</dbReference>
<gene>
    <name evidence="4" type="ORF">DN068_18270</name>
</gene>
<evidence type="ECO:0000256" key="2">
    <source>
        <dbReference type="ARBA" id="ARBA00022676"/>
    </source>
</evidence>
<accession>A0A2W2AGV8</accession>
<dbReference type="EMBL" id="QKTW01000025">
    <property type="protein sequence ID" value="PZF71450.1"/>
    <property type="molecule type" value="Genomic_DNA"/>
</dbReference>
<dbReference type="AlphaFoldDB" id="A0A2W2AGV8"/>
<dbReference type="GO" id="GO:0008194">
    <property type="term" value="F:UDP-glycosyltransferase activity"/>
    <property type="evidence" value="ECO:0007669"/>
    <property type="project" value="InterPro"/>
</dbReference>
<keyword evidence="2" id="KW-0328">Glycosyltransferase</keyword>
<dbReference type="InterPro" id="IPR050271">
    <property type="entry name" value="UDP-glycosyltransferase"/>
</dbReference>
<dbReference type="SUPFAM" id="SSF53756">
    <property type="entry name" value="UDP-Glycosyltransferase/glycogen phosphorylase"/>
    <property type="match status" value="1"/>
</dbReference>
<comment type="caution">
    <text evidence="4">The sequence shown here is derived from an EMBL/GenBank/DDBJ whole genome shotgun (WGS) entry which is preliminary data.</text>
</comment>
<dbReference type="GO" id="GO:0016758">
    <property type="term" value="F:hexosyltransferase activity"/>
    <property type="evidence" value="ECO:0007669"/>
    <property type="project" value="InterPro"/>
</dbReference>
<dbReference type="OrthoDB" id="764352at2"/>
<dbReference type="RefSeq" id="WP_111000596.1">
    <property type="nucleotide sequence ID" value="NZ_QKTW01000025.1"/>
</dbReference>
<proteinExistence type="inferred from homology"/>
<dbReference type="Gene3D" id="3.40.50.2000">
    <property type="entry name" value="Glycogen Phosphorylase B"/>
    <property type="match status" value="2"/>
</dbReference>
<comment type="similarity">
    <text evidence="1">Belongs to the UDP-glycosyltransferase family.</text>
</comment>
<evidence type="ECO:0000256" key="1">
    <source>
        <dbReference type="ARBA" id="ARBA00009995"/>
    </source>
</evidence>
<sequence length="406" mass="45890">MSKVLFLGVPSHGHTNPTIGLVAELVKRGEEVVYFSSEQFKDKIEATGAVYKPYIIDLDLFKMGPQGEEDEDSDPFLTILQSTDLVINDILEQTQGYQFDYIIHSVSSPFARIMAQMLQVPTVSSLAVYSGLQGFLETDENDEQMKHPLAQRMMRAYGKVSKEIEEKYSVQMPDDVMQLMFNKGDLNLVYTSDYFLPDEDRKFLYKIFGDTVKFVGPPVFDRKENLDFPFEKLAGKKVIYVSLGTVFGNFNRGLYDIFFRSFADMDAVVVMTAYGVDISQFTIPDNFIVRNYVPQSAILRYANAAVTHAGMNSMSDLIYNEVPFVSLPLGADQPEMTRRAEELGATIALDANTITPELLRSAVEKVMNEDRYRESIHKISESFKNAGGYRMAVDEIFKLKHGKGIL</sequence>
<keyword evidence="5" id="KW-1185">Reference proteome</keyword>
<dbReference type="FunFam" id="3.40.50.2000:FF:000072">
    <property type="entry name" value="Glycosyl transferase"/>
    <property type="match status" value="1"/>
</dbReference>